<dbReference type="Gene3D" id="3.40.50.10190">
    <property type="entry name" value="BRCT domain"/>
    <property type="match status" value="1"/>
</dbReference>
<evidence type="ECO:0000256" key="1">
    <source>
        <dbReference type="ARBA" id="ARBA00004555"/>
    </source>
</evidence>
<evidence type="ECO:0000259" key="7">
    <source>
        <dbReference type="PROSITE" id="PS50853"/>
    </source>
</evidence>
<feature type="compositionally biased region" description="Acidic residues" evidence="5">
    <location>
        <begin position="524"/>
        <end position="544"/>
    </location>
</feature>
<feature type="compositionally biased region" description="Basic and acidic residues" evidence="5">
    <location>
        <begin position="435"/>
        <end position="448"/>
    </location>
</feature>
<feature type="region of interest" description="Disordered" evidence="5">
    <location>
        <begin position="278"/>
        <end position="576"/>
    </location>
</feature>
<dbReference type="CDD" id="cd13945">
    <property type="entry name" value="Chs5_N"/>
    <property type="match status" value="1"/>
</dbReference>
<dbReference type="PROSITE" id="PS50172">
    <property type="entry name" value="BRCT"/>
    <property type="match status" value="1"/>
</dbReference>
<dbReference type="CDD" id="cd00063">
    <property type="entry name" value="FN3"/>
    <property type="match status" value="1"/>
</dbReference>
<dbReference type="PANTHER" id="PTHR47351">
    <property type="entry name" value="CHITIN BIOSYNTHESIS PROTEIN CHS5"/>
    <property type="match status" value="1"/>
</dbReference>
<evidence type="ECO:0000256" key="5">
    <source>
        <dbReference type="SAM" id="MobiDB-lite"/>
    </source>
</evidence>
<dbReference type="FunFam" id="3.40.50.10190:FF:000077">
    <property type="entry name" value="Chitin biosynthesis protein CHS5"/>
    <property type="match status" value="1"/>
</dbReference>
<evidence type="ECO:0000256" key="2">
    <source>
        <dbReference type="ARBA" id="ARBA00023034"/>
    </source>
</evidence>
<dbReference type="InterPro" id="IPR036420">
    <property type="entry name" value="BRCT_dom_sf"/>
</dbReference>
<feature type="domain" description="Fibronectin type-III" evidence="7">
    <location>
        <begin position="76"/>
        <end position="170"/>
    </location>
</feature>
<proteinExistence type="inferred from homology"/>
<dbReference type="GO" id="GO:0005802">
    <property type="term" value="C:trans-Golgi network"/>
    <property type="evidence" value="ECO:0007669"/>
    <property type="project" value="TreeGrafter"/>
</dbReference>
<feature type="compositionally biased region" description="Basic residues" evidence="5">
    <location>
        <begin position="561"/>
        <end position="576"/>
    </location>
</feature>
<feature type="compositionally biased region" description="Basic and acidic residues" evidence="5">
    <location>
        <begin position="351"/>
        <end position="364"/>
    </location>
</feature>
<dbReference type="InterPro" id="IPR003961">
    <property type="entry name" value="FN3_dom"/>
</dbReference>
<feature type="compositionally biased region" description="Polar residues" evidence="5">
    <location>
        <begin position="368"/>
        <end position="381"/>
    </location>
</feature>
<gene>
    <name evidence="8" type="ORF">KGF57_004478</name>
</gene>
<dbReference type="Pfam" id="PF16892">
    <property type="entry name" value="CHS5_N"/>
    <property type="match status" value="1"/>
</dbReference>
<feature type="compositionally biased region" description="Polar residues" evidence="5">
    <location>
        <begin position="449"/>
        <end position="462"/>
    </location>
</feature>
<dbReference type="Gene3D" id="6.20.120.50">
    <property type="match status" value="1"/>
</dbReference>
<dbReference type="EMBL" id="JAIHNG010000161">
    <property type="protein sequence ID" value="KAI5949968.1"/>
    <property type="molecule type" value="Genomic_DNA"/>
</dbReference>
<comment type="subcellular location">
    <subcellularLocation>
        <location evidence="1">Golgi apparatus</location>
    </subcellularLocation>
</comment>
<dbReference type="GO" id="GO:0034044">
    <property type="term" value="C:exomer complex"/>
    <property type="evidence" value="ECO:0007669"/>
    <property type="project" value="TreeGrafter"/>
</dbReference>
<dbReference type="GO" id="GO:0046983">
    <property type="term" value="F:protein dimerization activity"/>
    <property type="evidence" value="ECO:0007669"/>
    <property type="project" value="InterPro"/>
</dbReference>
<dbReference type="CDD" id="cd17742">
    <property type="entry name" value="BRCT_CHS5_like"/>
    <property type="match status" value="1"/>
</dbReference>
<feature type="compositionally biased region" description="Basic and acidic residues" evidence="5">
    <location>
        <begin position="382"/>
        <end position="395"/>
    </location>
</feature>
<reference evidence="8 9" key="1">
    <citation type="journal article" date="2022" name="DNA Res.">
        <title>Genome analysis of five recently described species of the CUG-Ser clade uncovers Candida theae as a new hybrid lineage with pathogenic potential in the Candida parapsilosis species complex.</title>
        <authorList>
            <person name="Mixao V."/>
            <person name="Del Olmo V."/>
            <person name="Hegedusova E."/>
            <person name="Saus E."/>
            <person name="Pryszcz L."/>
            <person name="Cillingova A."/>
            <person name="Nosek J."/>
            <person name="Gabaldon T."/>
        </authorList>
    </citation>
    <scope>NUCLEOTIDE SEQUENCE [LARGE SCALE GENOMIC DNA]</scope>
    <source>
        <strain evidence="8 9">CBS 12239</strain>
    </source>
</reference>
<name>A0AAD5BB70_9ASCO</name>
<feature type="domain" description="BRCT" evidence="6">
    <location>
        <begin position="164"/>
        <end position="259"/>
    </location>
</feature>
<dbReference type="Pfam" id="PF00533">
    <property type="entry name" value="BRCT"/>
    <property type="match status" value="1"/>
</dbReference>
<comment type="similarity">
    <text evidence="3">Belongs to the CHS5 family.</text>
</comment>
<dbReference type="Gene3D" id="2.60.40.10">
    <property type="entry name" value="Immunoglobulins"/>
    <property type="match status" value="1"/>
</dbReference>
<comment type="caution">
    <text evidence="8">The sequence shown here is derived from an EMBL/GenBank/DDBJ whole genome shotgun (WGS) entry which is preliminary data.</text>
</comment>
<evidence type="ECO:0000256" key="3">
    <source>
        <dbReference type="ARBA" id="ARBA00060872"/>
    </source>
</evidence>
<sequence length="576" mass="64302">MVEVSLTVGKLDASLALLLTKDHHLIEFPTMLLPNGVRAGSIVKLKCEQDQASEEEEDLKFQSIQDEIYQTFATHPPKSPNLQIKNTTQTSCVLEWDALDLGTSHLKNLILFKDGKKLGSIPQPMNNKTSKLSGLPVDKSFKFQLRLDTTAGIFWSNEVEVNTHKMTDLSGITVCLGEFSPNDPFTAEDIEETLVKIGAKHPAQRQVKVDTTHYLCTRENKQNPEYIKASEMNIPIVRPEWIKACERERRIVGVRDFYIKDCVLPDLFAKNYWGDSKGPKNNLSGTVDREQQDTVETFSAPAESRENDTNVASNAEKSELPPLPANGEGKEISESAGVTQHEAPSNENDASFEKQESDSTKLEVGDTEISTAVPNSAQEVNETLKHMDEEEKPQQDGDVANTNEEQEAASSAALREDIDDAFEAVPISQESVVEVETKVSDHPVKSEETVQSAEASSSNTVGTEDAKSKEEKEANKEEKKERESEKESKEAKFEQQEEKKELADEREKSKKEVDEERGQKRDEKEEEEVEESGDLGNDDAEEDESTSKENSPAPTGDGEKKKNKNKKKNKSKNKKK</sequence>
<dbReference type="Proteomes" id="UP001204833">
    <property type="component" value="Unassembled WGS sequence"/>
</dbReference>
<protein>
    <recommendedName>
        <fullName evidence="4">Chitin biosynthesis protein CHS5</fullName>
    </recommendedName>
</protein>
<dbReference type="Pfam" id="PF16893">
    <property type="entry name" value="fn3_2"/>
    <property type="match status" value="1"/>
</dbReference>
<dbReference type="SMART" id="SM00292">
    <property type="entry name" value="BRCT"/>
    <property type="match status" value="1"/>
</dbReference>
<dbReference type="InterPro" id="IPR031669">
    <property type="entry name" value="Fn3_2"/>
</dbReference>
<dbReference type="InterPro" id="IPR052827">
    <property type="entry name" value="CHS_Export/Cell_Fusion_Reg"/>
</dbReference>
<dbReference type="RefSeq" id="XP_051607015.1">
    <property type="nucleotide sequence ID" value="XM_051753992.1"/>
</dbReference>
<accession>A0AAD5BB70</accession>
<feature type="compositionally biased region" description="Polar residues" evidence="5">
    <location>
        <begin position="336"/>
        <end position="349"/>
    </location>
</feature>
<evidence type="ECO:0000313" key="8">
    <source>
        <dbReference type="EMBL" id="KAI5949968.1"/>
    </source>
</evidence>
<dbReference type="GO" id="GO:0000747">
    <property type="term" value="P:conjugation with cellular fusion"/>
    <property type="evidence" value="ECO:0007669"/>
    <property type="project" value="TreeGrafter"/>
</dbReference>
<dbReference type="InterPro" id="IPR001357">
    <property type="entry name" value="BRCT_dom"/>
</dbReference>
<dbReference type="PANTHER" id="PTHR47351:SF1">
    <property type="entry name" value="CHITIN BIOSYNTHESIS PROTEIN CHS5"/>
    <property type="match status" value="1"/>
</dbReference>
<dbReference type="GeneID" id="76152522"/>
<keyword evidence="2" id="KW-0333">Golgi apparatus</keyword>
<dbReference type="AlphaFoldDB" id="A0AAD5BB70"/>
<organism evidence="8 9">
    <name type="scientific">Candida theae</name>
    <dbReference type="NCBI Taxonomy" id="1198502"/>
    <lineage>
        <taxon>Eukaryota</taxon>
        <taxon>Fungi</taxon>
        <taxon>Dikarya</taxon>
        <taxon>Ascomycota</taxon>
        <taxon>Saccharomycotina</taxon>
        <taxon>Pichiomycetes</taxon>
        <taxon>Debaryomycetaceae</taxon>
        <taxon>Candida/Lodderomyces clade</taxon>
        <taxon>Candida</taxon>
    </lineage>
</organism>
<dbReference type="InterPro" id="IPR031673">
    <property type="entry name" value="Chs5_N"/>
</dbReference>
<dbReference type="PROSITE" id="PS50853">
    <property type="entry name" value="FN3"/>
    <property type="match status" value="1"/>
</dbReference>
<evidence type="ECO:0000259" key="6">
    <source>
        <dbReference type="PROSITE" id="PS50172"/>
    </source>
</evidence>
<evidence type="ECO:0000313" key="9">
    <source>
        <dbReference type="Proteomes" id="UP001204833"/>
    </source>
</evidence>
<dbReference type="InterPro" id="IPR013783">
    <property type="entry name" value="Ig-like_fold"/>
</dbReference>
<keyword evidence="9" id="KW-1185">Reference proteome</keyword>
<dbReference type="GO" id="GO:0006893">
    <property type="term" value="P:Golgi to plasma membrane transport"/>
    <property type="evidence" value="ECO:0007669"/>
    <property type="project" value="TreeGrafter"/>
</dbReference>
<feature type="compositionally biased region" description="Basic and acidic residues" evidence="5">
    <location>
        <begin position="464"/>
        <end position="523"/>
    </location>
</feature>
<evidence type="ECO:0000256" key="4">
    <source>
        <dbReference type="ARBA" id="ARBA00071189"/>
    </source>
</evidence>
<dbReference type="SUPFAM" id="SSF52113">
    <property type="entry name" value="BRCT domain"/>
    <property type="match status" value="1"/>
</dbReference>